<accession>I3SQZ6</accession>
<name>I3SQZ6_LOTJA</name>
<dbReference type="AlphaFoldDB" id="I3SQZ6"/>
<feature type="signal peptide" evidence="1">
    <location>
        <begin position="1"/>
        <end position="31"/>
    </location>
</feature>
<organism evidence="2">
    <name type="scientific">Lotus japonicus</name>
    <name type="common">Lotus corniculatus var. japonicus</name>
    <dbReference type="NCBI Taxonomy" id="34305"/>
    <lineage>
        <taxon>Eukaryota</taxon>
        <taxon>Viridiplantae</taxon>
        <taxon>Streptophyta</taxon>
        <taxon>Embryophyta</taxon>
        <taxon>Tracheophyta</taxon>
        <taxon>Spermatophyta</taxon>
        <taxon>Magnoliopsida</taxon>
        <taxon>eudicotyledons</taxon>
        <taxon>Gunneridae</taxon>
        <taxon>Pentapetalae</taxon>
        <taxon>rosids</taxon>
        <taxon>fabids</taxon>
        <taxon>Fabales</taxon>
        <taxon>Fabaceae</taxon>
        <taxon>Papilionoideae</taxon>
        <taxon>50 kb inversion clade</taxon>
        <taxon>NPAAA clade</taxon>
        <taxon>Hologalegina</taxon>
        <taxon>robinioid clade</taxon>
        <taxon>Loteae</taxon>
        <taxon>Lotus</taxon>
    </lineage>
</organism>
<feature type="chain" id="PRO_5003679475" evidence="1">
    <location>
        <begin position="32"/>
        <end position="77"/>
    </location>
</feature>
<evidence type="ECO:0000256" key="1">
    <source>
        <dbReference type="SAM" id="SignalP"/>
    </source>
</evidence>
<proteinExistence type="evidence at transcript level"/>
<protein>
    <submittedName>
        <fullName evidence="2">Uncharacterized protein</fullName>
    </submittedName>
</protein>
<keyword evidence="1" id="KW-0732">Signal</keyword>
<sequence length="77" mass="8616">MSISKTQVGYLLVLFLVILFSSYCLNHGVLGAEYGKEVEHVHKFPAWRKSFSHGTSRGAYAAVKREVPSSPDPLHNR</sequence>
<dbReference type="EMBL" id="BT142894">
    <property type="protein sequence ID" value="AFK42688.1"/>
    <property type="molecule type" value="mRNA"/>
</dbReference>
<evidence type="ECO:0000313" key="2">
    <source>
        <dbReference type="EMBL" id="AFK42688.1"/>
    </source>
</evidence>
<reference evidence="2" key="1">
    <citation type="submission" date="2012-05" db="EMBL/GenBank/DDBJ databases">
        <authorList>
            <person name="Krishnakumar V."/>
            <person name="Cheung F."/>
            <person name="Xiao Y."/>
            <person name="Chan A."/>
            <person name="Moskal W.A."/>
            <person name="Town C.D."/>
        </authorList>
    </citation>
    <scope>NUCLEOTIDE SEQUENCE</scope>
</reference>